<organism evidence="1 2">
    <name type="scientific">Candidatus Curtissbacteria bacterium RIFCSPLOWO2_01_FULL_42_26</name>
    <dbReference type="NCBI Taxonomy" id="1797729"/>
    <lineage>
        <taxon>Bacteria</taxon>
        <taxon>Candidatus Curtissiibacteriota</taxon>
    </lineage>
</organism>
<dbReference type="EMBL" id="MFBS01000025">
    <property type="protein sequence ID" value="OGE09091.1"/>
    <property type="molecule type" value="Genomic_DNA"/>
</dbReference>
<sequence length="85" mass="9510">MSQMDSADNVYSTQKISPDLISQIVDALRNKAYGSVEIYVENYAVTQITERSIKKLARHFPKKRFSIKVMRNGNSVAVGESVGQT</sequence>
<name>A0A1F5HY82_9BACT</name>
<evidence type="ECO:0000313" key="1">
    <source>
        <dbReference type="EMBL" id="OGE09091.1"/>
    </source>
</evidence>
<comment type="caution">
    <text evidence="1">The sequence shown here is derived from an EMBL/GenBank/DDBJ whole genome shotgun (WGS) entry which is preliminary data.</text>
</comment>
<dbReference type="AlphaFoldDB" id="A0A1F5HY82"/>
<accession>A0A1F5HY82</accession>
<evidence type="ECO:0000313" key="2">
    <source>
        <dbReference type="Proteomes" id="UP000179227"/>
    </source>
</evidence>
<protein>
    <submittedName>
        <fullName evidence="1">Uncharacterized protein</fullName>
    </submittedName>
</protein>
<dbReference type="STRING" id="1797729.A3A60_01365"/>
<reference evidence="1 2" key="1">
    <citation type="journal article" date="2016" name="Nat. Commun.">
        <title>Thousands of microbial genomes shed light on interconnected biogeochemical processes in an aquifer system.</title>
        <authorList>
            <person name="Anantharaman K."/>
            <person name="Brown C.T."/>
            <person name="Hug L.A."/>
            <person name="Sharon I."/>
            <person name="Castelle C.J."/>
            <person name="Probst A.J."/>
            <person name="Thomas B.C."/>
            <person name="Singh A."/>
            <person name="Wilkins M.J."/>
            <person name="Karaoz U."/>
            <person name="Brodie E.L."/>
            <person name="Williams K.H."/>
            <person name="Hubbard S.S."/>
            <person name="Banfield J.F."/>
        </authorList>
    </citation>
    <scope>NUCLEOTIDE SEQUENCE [LARGE SCALE GENOMIC DNA]</scope>
</reference>
<gene>
    <name evidence="1" type="ORF">A3A60_01365</name>
</gene>
<proteinExistence type="predicted"/>
<dbReference type="Proteomes" id="UP000179227">
    <property type="component" value="Unassembled WGS sequence"/>
</dbReference>